<sequence length="439" mass="47405">MAKFKTPKTLIGALTLLLLTSIIPAANSAAALAKCNLSAGSAVNGSINWTIGILSNDYNNPATANNGQNVKFKLNPDDGFELNSASVQDNGRAVSANLENPSNGNTFYVFKCDSINHRITASFTEKTFQVDILSTAVIEEDDDFTDTCTKPRVRDVLSATGKKTYNFQACDNYEITNVWVNLSWMGALQSYEVKNPRRDYSIIVATRPIRYSVDITIGENGQVVGPRGRIYNPGSYTKSIRANREISFTSQPDSNYHASSAFLGSTELFGSYTTADREATINRGGSFSINGPTALRFSFFINNYNIDTTTRDGDSYSGSIDPFDTDGLVNDRGLNRWALGSNATFNVIPTIGNQITSVKVDSDDVFQGSTLKNSHTFSNIQSSHRISATSEAIQGNRQSTDGSCNSNSSAATLNSEGKGVTQNANAFCVATPGQKKIAK</sequence>
<feature type="region of interest" description="Disordered" evidence="1">
    <location>
        <begin position="394"/>
        <end position="416"/>
    </location>
</feature>
<dbReference type="AlphaFoldDB" id="A0A6J7RM53"/>
<organism evidence="2">
    <name type="scientific">freshwater metagenome</name>
    <dbReference type="NCBI Taxonomy" id="449393"/>
    <lineage>
        <taxon>unclassified sequences</taxon>
        <taxon>metagenomes</taxon>
        <taxon>ecological metagenomes</taxon>
    </lineage>
</organism>
<accession>A0A6J7RM53</accession>
<dbReference type="EMBL" id="CAFBPT010000005">
    <property type="protein sequence ID" value="CAB5030013.1"/>
    <property type="molecule type" value="Genomic_DNA"/>
</dbReference>
<evidence type="ECO:0000256" key="1">
    <source>
        <dbReference type="SAM" id="MobiDB-lite"/>
    </source>
</evidence>
<reference evidence="2" key="1">
    <citation type="submission" date="2020-05" db="EMBL/GenBank/DDBJ databases">
        <authorList>
            <person name="Chiriac C."/>
            <person name="Salcher M."/>
            <person name="Ghai R."/>
            <person name="Kavagutti S V."/>
        </authorList>
    </citation>
    <scope>NUCLEOTIDE SEQUENCE</scope>
</reference>
<evidence type="ECO:0000313" key="2">
    <source>
        <dbReference type="EMBL" id="CAB5030013.1"/>
    </source>
</evidence>
<name>A0A6J7RM53_9ZZZZ</name>
<proteinExistence type="predicted"/>
<protein>
    <submittedName>
        <fullName evidence="2">Unannotated protein</fullName>
    </submittedName>
</protein>
<gene>
    <name evidence="2" type="ORF">UFOPK4146_00872</name>
</gene>